<evidence type="ECO:0000256" key="1">
    <source>
        <dbReference type="SAM" id="MobiDB-lite"/>
    </source>
</evidence>
<name>A0A2K8P717_STRLA</name>
<dbReference type="InterPro" id="IPR014044">
    <property type="entry name" value="CAP_dom"/>
</dbReference>
<dbReference type="Pfam" id="PF00188">
    <property type="entry name" value="CAP"/>
    <property type="match status" value="1"/>
</dbReference>
<dbReference type="AlphaFoldDB" id="A0A2K8P717"/>
<dbReference type="RefSeq" id="WP_051840725.1">
    <property type="nucleotide sequence ID" value="NZ_CP024985.1"/>
</dbReference>
<feature type="signal peptide" evidence="2">
    <location>
        <begin position="1"/>
        <end position="31"/>
    </location>
</feature>
<feature type="chain" id="PRO_5043601846" evidence="2">
    <location>
        <begin position="32"/>
        <end position="175"/>
    </location>
</feature>
<proteinExistence type="predicted"/>
<dbReference type="EMBL" id="CP024985">
    <property type="protein sequence ID" value="ATZ22542.1"/>
    <property type="molecule type" value="Genomic_DNA"/>
</dbReference>
<evidence type="ECO:0000313" key="4">
    <source>
        <dbReference type="Proteomes" id="UP000231791"/>
    </source>
</evidence>
<dbReference type="PANTHER" id="PTHR31157:SF1">
    <property type="entry name" value="SCP DOMAIN-CONTAINING PROTEIN"/>
    <property type="match status" value="1"/>
</dbReference>
<dbReference type="InterPro" id="IPR035940">
    <property type="entry name" value="CAP_sf"/>
</dbReference>
<dbReference type="Proteomes" id="UP000231791">
    <property type="component" value="Chromosome"/>
</dbReference>
<gene>
    <name evidence="3" type="ORF">SLAV_03155</name>
</gene>
<evidence type="ECO:0000313" key="3">
    <source>
        <dbReference type="EMBL" id="ATZ22542.1"/>
    </source>
</evidence>
<dbReference type="PANTHER" id="PTHR31157">
    <property type="entry name" value="SCP DOMAIN-CONTAINING PROTEIN"/>
    <property type="match status" value="1"/>
</dbReference>
<organism evidence="3 4">
    <name type="scientific">Streptomyces lavendulae subsp. lavendulae</name>
    <dbReference type="NCBI Taxonomy" id="58340"/>
    <lineage>
        <taxon>Bacteria</taxon>
        <taxon>Bacillati</taxon>
        <taxon>Actinomycetota</taxon>
        <taxon>Actinomycetes</taxon>
        <taxon>Kitasatosporales</taxon>
        <taxon>Streptomycetaceae</taxon>
        <taxon>Streptomyces</taxon>
    </lineage>
</organism>
<dbReference type="Gene3D" id="3.40.33.10">
    <property type="entry name" value="CAP"/>
    <property type="match status" value="1"/>
</dbReference>
<protein>
    <submittedName>
        <fullName evidence="3">Cysteine-rich secretory protein family protein</fullName>
    </submittedName>
</protein>
<sequence length="175" mass="17985">MRSKNSRIRRACAVACTAPLLVLGGALTASATPAATAAAPAAVTRAVQQSSASEILALVNAERAKAGCEPLKEDARLMQAAQAHADDMAANHLTAHTGSDGSSDLTRMERAGYSPAGPSSENVSGPGHHSSKSHVDGWMASTRGHRAAILNCTYKETGIGTSGEYAVELFAVQSR</sequence>
<dbReference type="SUPFAM" id="SSF55797">
    <property type="entry name" value="PR-1-like"/>
    <property type="match status" value="1"/>
</dbReference>
<keyword evidence="2" id="KW-0732">Signal</keyword>
<feature type="compositionally biased region" description="Polar residues" evidence="1">
    <location>
        <begin position="94"/>
        <end position="105"/>
    </location>
</feature>
<reference evidence="3 4" key="1">
    <citation type="submission" date="2017-11" db="EMBL/GenBank/DDBJ databases">
        <title>Complete genome sequence of Streptomyces lavendulae subsp. lavendulae CCM 3239 (formerly 'Streptomyces aureofaciens CCM 3239'), the producer of the angucycline-type antibiotic auricin.</title>
        <authorList>
            <person name="Busche T."/>
            <person name="Novakova R."/>
            <person name="Al'Dilaimi A."/>
            <person name="Homerova D."/>
            <person name="Feckova L."/>
            <person name="Rezuchova B."/>
            <person name="Mingyar E."/>
            <person name="Csolleiova D."/>
            <person name="Bekeova C."/>
            <person name="Winkler A."/>
            <person name="Sevcikova B."/>
            <person name="Kalinowski J."/>
            <person name="Kormanec J."/>
            <person name="Ruckert C."/>
        </authorList>
    </citation>
    <scope>NUCLEOTIDE SEQUENCE [LARGE SCALE GENOMIC DNA]</scope>
    <source>
        <strain evidence="3 4">CCM 3239</strain>
    </source>
</reference>
<keyword evidence="4" id="KW-1185">Reference proteome</keyword>
<dbReference type="GeneID" id="49381782"/>
<accession>A0A2K8P717</accession>
<dbReference type="KEGG" id="slx:SLAV_03155"/>
<dbReference type="OrthoDB" id="68195at2"/>
<evidence type="ECO:0000256" key="2">
    <source>
        <dbReference type="SAM" id="SignalP"/>
    </source>
</evidence>
<feature type="region of interest" description="Disordered" evidence="1">
    <location>
        <begin position="93"/>
        <end position="136"/>
    </location>
</feature>
<dbReference type="CDD" id="cd05379">
    <property type="entry name" value="CAP_bacterial"/>
    <property type="match status" value="1"/>
</dbReference>